<evidence type="ECO:0000313" key="2">
    <source>
        <dbReference type="EMBL" id="KAF2086573.1"/>
    </source>
</evidence>
<evidence type="ECO:0000256" key="1">
    <source>
        <dbReference type="SAM" id="MobiDB-lite"/>
    </source>
</evidence>
<name>A0A9P4HV99_9PEZI</name>
<organism evidence="2 3">
    <name type="scientific">Saccharata proteae CBS 121410</name>
    <dbReference type="NCBI Taxonomy" id="1314787"/>
    <lineage>
        <taxon>Eukaryota</taxon>
        <taxon>Fungi</taxon>
        <taxon>Dikarya</taxon>
        <taxon>Ascomycota</taxon>
        <taxon>Pezizomycotina</taxon>
        <taxon>Dothideomycetes</taxon>
        <taxon>Dothideomycetes incertae sedis</taxon>
        <taxon>Botryosphaeriales</taxon>
        <taxon>Saccharataceae</taxon>
        <taxon>Saccharata</taxon>
    </lineage>
</organism>
<feature type="compositionally biased region" description="Polar residues" evidence="1">
    <location>
        <begin position="553"/>
        <end position="563"/>
    </location>
</feature>
<feature type="compositionally biased region" description="Basic and acidic residues" evidence="1">
    <location>
        <begin position="236"/>
        <end position="261"/>
    </location>
</feature>
<feature type="compositionally biased region" description="Low complexity" evidence="1">
    <location>
        <begin position="510"/>
        <end position="522"/>
    </location>
</feature>
<dbReference type="EMBL" id="ML978723">
    <property type="protein sequence ID" value="KAF2086573.1"/>
    <property type="molecule type" value="Genomic_DNA"/>
</dbReference>
<feature type="compositionally biased region" description="Polar residues" evidence="1">
    <location>
        <begin position="428"/>
        <end position="439"/>
    </location>
</feature>
<gene>
    <name evidence="2" type="ORF">K490DRAFT_66357</name>
</gene>
<feature type="compositionally biased region" description="Low complexity" evidence="1">
    <location>
        <begin position="290"/>
        <end position="302"/>
    </location>
</feature>
<feature type="compositionally biased region" description="Basic and acidic residues" evidence="1">
    <location>
        <begin position="662"/>
        <end position="671"/>
    </location>
</feature>
<comment type="caution">
    <text evidence="2">The sequence shown here is derived from an EMBL/GenBank/DDBJ whole genome shotgun (WGS) entry which is preliminary data.</text>
</comment>
<accession>A0A9P4HV99</accession>
<feature type="region of interest" description="Disordered" evidence="1">
    <location>
        <begin position="638"/>
        <end position="672"/>
    </location>
</feature>
<feature type="compositionally biased region" description="Basic and acidic residues" evidence="1">
    <location>
        <begin position="405"/>
        <end position="421"/>
    </location>
</feature>
<feature type="compositionally biased region" description="Polar residues" evidence="1">
    <location>
        <begin position="143"/>
        <end position="165"/>
    </location>
</feature>
<feature type="compositionally biased region" description="Polar residues" evidence="1">
    <location>
        <begin position="125"/>
        <end position="135"/>
    </location>
</feature>
<feature type="region of interest" description="Disordered" evidence="1">
    <location>
        <begin position="1"/>
        <end position="37"/>
    </location>
</feature>
<reference evidence="2" key="1">
    <citation type="journal article" date="2020" name="Stud. Mycol.">
        <title>101 Dothideomycetes genomes: a test case for predicting lifestyles and emergence of pathogens.</title>
        <authorList>
            <person name="Haridas S."/>
            <person name="Albert R."/>
            <person name="Binder M."/>
            <person name="Bloem J."/>
            <person name="Labutti K."/>
            <person name="Salamov A."/>
            <person name="Andreopoulos B."/>
            <person name="Baker S."/>
            <person name="Barry K."/>
            <person name="Bills G."/>
            <person name="Bluhm B."/>
            <person name="Cannon C."/>
            <person name="Castanera R."/>
            <person name="Culley D."/>
            <person name="Daum C."/>
            <person name="Ezra D."/>
            <person name="Gonzalez J."/>
            <person name="Henrissat B."/>
            <person name="Kuo A."/>
            <person name="Liang C."/>
            <person name="Lipzen A."/>
            <person name="Lutzoni F."/>
            <person name="Magnuson J."/>
            <person name="Mondo S."/>
            <person name="Nolan M."/>
            <person name="Ohm R."/>
            <person name="Pangilinan J."/>
            <person name="Park H.-J."/>
            <person name="Ramirez L."/>
            <person name="Alfaro M."/>
            <person name="Sun H."/>
            <person name="Tritt A."/>
            <person name="Yoshinaga Y."/>
            <person name="Zwiers L.-H."/>
            <person name="Turgeon B."/>
            <person name="Goodwin S."/>
            <person name="Spatafora J."/>
            <person name="Crous P."/>
            <person name="Grigoriev I."/>
        </authorList>
    </citation>
    <scope>NUCLEOTIDE SEQUENCE</scope>
    <source>
        <strain evidence="2">CBS 121410</strain>
    </source>
</reference>
<keyword evidence="3" id="KW-1185">Reference proteome</keyword>
<proteinExistence type="predicted"/>
<feature type="compositionally biased region" description="Polar residues" evidence="1">
    <location>
        <begin position="483"/>
        <end position="501"/>
    </location>
</feature>
<dbReference type="Proteomes" id="UP000799776">
    <property type="component" value="Unassembled WGS sequence"/>
</dbReference>
<feature type="compositionally biased region" description="Polar residues" evidence="1">
    <location>
        <begin position="208"/>
        <end position="221"/>
    </location>
</feature>
<feature type="region of interest" description="Disordered" evidence="1">
    <location>
        <begin position="405"/>
        <end position="589"/>
    </location>
</feature>
<evidence type="ECO:0000313" key="3">
    <source>
        <dbReference type="Proteomes" id="UP000799776"/>
    </source>
</evidence>
<sequence>MPTAVARSKSLRLKRSQKDAAPAAQVSQPRYIGSDAEHRNDLHFLHKDSPKRADSGISAVDELARPRTASSTRERTHALHIKGAPIVVTADEQTYDFPTPSPKAIMEARELRGERTIGMAVGSPTRGSRSPTRGSPNAAVRNAGTNLANVTNADSLPGPSSTPQTAKPKHSRWKSIFGRKLPAPPPQQPTPDNARRAAARPSKESHSKGTSRSHTTAPRTDSPTRKGSRSAQKQHGTREIKATTHIREASKSRPELPRSRSDIPSSRSRTQDANDKPTGLRKPNPPPLNTSKSRPSHSSGRSPTPPPKDRSASTPTIPTFHMAALEKLETPEWPRPSTDRSPVNSPMLDVDIPKVELERYSVMFSSLLNSNRQSIYIRRQGAQQKLKPLNEDSLRRADARLFTHEATDRNDQQQHEDEHLPSPKIQRRATSPCTPSFSLSLFPMARESSSPRPGHNDASLARAASPFRPPPPKRSNTAPMVLSPSQPTFFSYSRANKTPLTGNRLAEQISRPSTPASPPRASFDSASTVPIDDDSSDSDSDSNTLDDDDNDTALTPQPSNDTTAYFEILNPSPPPPPVRSATEPAPACLRGPVNLKKRAEEVQQAARMAIARQVSLSRQQAEKDAQRREWLALRARGRDTSTGGRGGNGGIASGQGGSGKRTPSDMKRSQERFGIGVRRVGTPTIVEVGERRSCAVQIWDA</sequence>
<feature type="compositionally biased region" description="Acidic residues" evidence="1">
    <location>
        <begin position="531"/>
        <end position="551"/>
    </location>
</feature>
<feature type="region of interest" description="Disordered" evidence="1">
    <location>
        <begin position="116"/>
        <end position="315"/>
    </location>
</feature>
<dbReference type="AlphaFoldDB" id="A0A9P4HV99"/>
<dbReference type="OrthoDB" id="5404004at2759"/>
<feature type="compositionally biased region" description="Gly residues" evidence="1">
    <location>
        <begin position="643"/>
        <end position="659"/>
    </location>
</feature>
<protein>
    <submittedName>
        <fullName evidence="2">Uncharacterized protein</fullName>
    </submittedName>
</protein>